<dbReference type="InterPro" id="IPR020846">
    <property type="entry name" value="MFS_dom"/>
</dbReference>
<evidence type="ECO:0000256" key="7">
    <source>
        <dbReference type="SAM" id="Phobius"/>
    </source>
</evidence>
<feature type="region of interest" description="Disordered" evidence="6">
    <location>
        <begin position="409"/>
        <end position="518"/>
    </location>
</feature>
<dbReference type="FunFam" id="1.20.1720.10:FF:000009">
    <property type="entry name" value="MFS multidrug transporter"/>
    <property type="match status" value="1"/>
</dbReference>
<keyword evidence="5 7" id="KW-0472">Membrane</keyword>
<feature type="transmembrane region" description="Helical" evidence="7">
    <location>
        <begin position="182"/>
        <end position="201"/>
    </location>
</feature>
<dbReference type="RefSeq" id="XP_024718361.1">
    <property type="nucleotide sequence ID" value="XM_024866943.1"/>
</dbReference>
<evidence type="ECO:0000256" key="2">
    <source>
        <dbReference type="ARBA" id="ARBA00022448"/>
    </source>
</evidence>
<feature type="transmembrane region" description="Helical" evidence="7">
    <location>
        <begin position="707"/>
        <end position="727"/>
    </location>
</feature>
<dbReference type="InterPro" id="IPR036259">
    <property type="entry name" value="MFS_trans_sf"/>
</dbReference>
<dbReference type="GO" id="GO:0005886">
    <property type="term" value="C:plasma membrane"/>
    <property type="evidence" value="ECO:0007669"/>
    <property type="project" value="TreeGrafter"/>
</dbReference>
<dbReference type="InParanoid" id="A0A2T3AUQ9"/>
<evidence type="ECO:0000259" key="8">
    <source>
        <dbReference type="PROSITE" id="PS50850"/>
    </source>
</evidence>
<dbReference type="AlphaFoldDB" id="A0A2T3AUQ9"/>
<dbReference type="PANTHER" id="PTHR23502:SF4">
    <property type="entry name" value="MAJOR FACILITATOR SUPERFAMILY (MFS) PROFILE DOMAIN-CONTAINING PROTEIN-RELATED"/>
    <property type="match status" value="1"/>
</dbReference>
<evidence type="ECO:0000256" key="4">
    <source>
        <dbReference type="ARBA" id="ARBA00022989"/>
    </source>
</evidence>
<feature type="region of interest" description="Disordered" evidence="6">
    <location>
        <begin position="1"/>
        <end position="63"/>
    </location>
</feature>
<feature type="compositionally biased region" description="Polar residues" evidence="6">
    <location>
        <begin position="428"/>
        <end position="448"/>
    </location>
</feature>
<feature type="transmembrane region" description="Helical" evidence="7">
    <location>
        <begin position="671"/>
        <end position="695"/>
    </location>
</feature>
<dbReference type="InterPro" id="IPR011701">
    <property type="entry name" value="MFS"/>
</dbReference>
<dbReference type="Pfam" id="PF07690">
    <property type="entry name" value="MFS_1"/>
    <property type="match status" value="2"/>
</dbReference>
<comment type="subcellular location">
    <subcellularLocation>
        <location evidence="1">Membrane</location>
        <topology evidence="1">Multi-pass membrane protein</topology>
    </subcellularLocation>
</comment>
<proteinExistence type="predicted"/>
<feature type="transmembrane region" description="Helical" evidence="7">
    <location>
        <begin position="208"/>
        <end position="229"/>
    </location>
</feature>
<dbReference type="PANTHER" id="PTHR23502">
    <property type="entry name" value="MAJOR FACILITATOR SUPERFAMILY"/>
    <property type="match status" value="1"/>
</dbReference>
<feature type="compositionally biased region" description="Basic and acidic residues" evidence="6">
    <location>
        <begin position="496"/>
        <end position="506"/>
    </location>
</feature>
<dbReference type="EMBL" id="KZ679015">
    <property type="protein sequence ID" value="PSS12363.1"/>
    <property type="molecule type" value="Genomic_DNA"/>
</dbReference>
<evidence type="ECO:0000313" key="10">
    <source>
        <dbReference type="Proteomes" id="UP000241818"/>
    </source>
</evidence>
<dbReference type="PROSITE" id="PS50850">
    <property type="entry name" value="MFS"/>
    <property type="match status" value="1"/>
</dbReference>
<evidence type="ECO:0000313" key="9">
    <source>
        <dbReference type="EMBL" id="PSS12363.1"/>
    </source>
</evidence>
<dbReference type="OrthoDB" id="4500315at2759"/>
<feature type="transmembrane region" description="Helical" evidence="7">
    <location>
        <begin position="235"/>
        <end position="258"/>
    </location>
</feature>
<keyword evidence="4 7" id="KW-1133">Transmembrane helix</keyword>
<feature type="transmembrane region" description="Helical" evidence="7">
    <location>
        <begin position="140"/>
        <end position="162"/>
    </location>
</feature>
<reference evidence="9 10" key="1">
    <citation type="journal article" date="2018" name="New Phytol.">
        <title>Comparative genomics and transcriptomics depict ericoid mycorrhizal fungi as versatile saprotrophs and plant mutualists.</title>
        <authorList>
            <person name="Martino E."/>
            <person name="Morin E."/>
            <person name="Grelet G.A."/>
            <person name="Kuo A."/>
            <person name="Kohler A."/>
            <person name="Daghino S."/>
            <person name="Barry K.W."/>
            <person name="Cichocki N."/>
            <person name="Clum A."/>
            <person name="Dockter R.B."/>
            <person name="Hainaut M."/>
            <person name="Kuo R.C."/>
            <person name="LaButti K."/>
            <person name="Lindahl B.D."/>
            <person name="Lindquist E.A."/>
            <person name="Lipzen A."/>
            <person name="Khouja H.R."/>
            <person name="Magnuson J."/>
            <person name="Murat C."/>
            <person name="Ohm R.A."/>
            <person name="Singer S.W."/>
            <person name="Spatafora J.W."/>
            <person name="Wang M."/>
            <person name="Veneault-Fourrey C."/>
            <person name="Henrissat B."/>
            <person name="Grigoriev I.V."/>
            <person name="Martin F.M."/>
            <person name="Perotto S."/>
        </authorList>
    </citation>
    <scope>NUCLEOTIDE SEQUENCE [LARGE SCALE GENOMIC DNA]</scope>
    <source>
        <strain evidence="9 10">ATCC 22711</strain>
    </source>
</reference>
<keyword evidence="3 7" id="KW-0812">Transmembrane</keyword>
<dbReference type="GO" id="GO:0022857">
    <property type="term" value="F:transmembrane transporter activity"/>
    <property type="evidence" value="ECO:0007669"/>
    <property type="project" value="InterPro"/>
</dbReference>
<dbReference type="Proteomes" id="UP000241818">
    <property type="component" value="Unassembled WGS sequence"/>
</dbReference>
<feature type="transmembrane region" description="Helical" evidence="7">
    <location>
        <begin position="599"/>
        <end position="623"/>
    </location>
</feature>
<feature type="domain" description="Major facilitator superfamily (MFS) profile" evidence="8">
    <location>
        <begin position="140"/>
        <end position="762"/>
    </location>
</feature>
<feature type="transmembrane region" description="Helical" evidence="7">
    <location>
        <begin position="555"/>
        <end position="579"/>
    </location>
</feature>
<evidence type="ECO:0000256" key="6">
    <source>
        <dbReference type="SAM" id="MobiDB-lite"/>
    </source>
</evidence>
<keyword evidence="2" id="KW-0813">Transport</keyword>
<feature type="transmembrane region" description="Helical" evidence="7">
    <location>
        <begin position="644"/>
        <end position="665"/>
    </location>
</feature>
<evidence type="ECO:0000256" key="1">
    <source>
        <dbReference type="ARBA" id="ARBA00004141"/>
    </source>
</evidence>
<feature type="transmembrane region" description="Helical" evidence="7">
    <location>
        <begin position="294"/>
        <end position="314"/>
    </location>
</feature>
<feature type="transmembrane region" description="Helical" evidence="7">
    <location>
        <begin position="265"/>
        <end position="288"/>
    </location>
</feature>
<evidence type="ECO:0000256" key="5">
    <source>
        <dbReference type="ARBA" id="ARBA00023136"/>
    </source>
</evidence>
<organism evidence="9 10">
    <name type="scientific">Amorphotheca resinae ATCC 22711</name>
    <dbReference type="NCBI Taxonomy" id="857342"/>
    <lineage>
        <taxon>Eukaryota</taxon>
        <taxon>Fungi</taxon>
        <taxon>Dikarya</taxon>
        <taxon>Ascomycota</taxon>
        <taxon>Pezizomycotina</taxon>
        <taxon>Leotiomycetes</taxon>
        <taxon>Helotiales</taxon>
        <taxon>Amorphothecaceae</taxon>
        <taxon>Amorphotheca</taxon>
    </lineage>
</organism>
<keyword evidence="10" id="KW-1185">Reference proteome</keyword>
<dbReference type="Gene3D" id="1.20.1720.10">
    <property type="entry name" value="Multidrug resistance protein D"/>
    <property type="match status" value="1"/>
</dbReference>
<accession>A0A2T3AUQ9</accession>
<dbReference type="SUPFAM" id="SSF103473">
    <property type="entry name" value="MFS general substrate transporter"/>
    <property type="match status" value="1"/>
</dbReference>
<dbReference type="Gene3D" id="1.20.1250.20">
    <property type="entry name" value="MFS general substrate transporter like domains"/>
    <property type="match status" value="1"/>
</dbReference>
<evidence type="ECO:0000256" key="3">
    <source>
        <dbReference type="ARBA" id="ARBA00022692"/>
    </source>
</evidence>
<protein>
    <recommendedName>
        <fullName evidence="8">Major facilitator superfamily (MFS) profile domain-containing protein</fullName>
    </recommendedName>
</protein>
<gene>
    <name evidence="9" type="ORF">M430DRAFT_36515</name>
</gene>
<dbReference type="GeneID" id="36575024"/>
<feature type="compositionally biased region" description="Acidic residues" evidence="6">
    <location>
        <begin position="31"/>
        <end position="40"/>
    </location>
</feature>
<name>A0A2T3AUQ9_AMORE</name>
<dbReference type="FunFam" id="1.20.1250.20:FF:000396">
    <property type="entry name" value="MFS general substrate transporter"/>
    <property type="match status" value="1"/>
</dbReference>
<dbReference type="STRING" id="857342.A0A2T3AUQ9"/>
<sequence>MATTPTDGAQDHAPQSPESLRPPSARHAAADEPDPEDVEGGEGGKGRPTKWSMGVLNDPKTHEVPGSVLLLTGKRNEPLGLRNAPARTSASSIPSYIASTPRNTAAGKKLTKDGAIILEPQPDDSHNDPLNWPSWRRDSALISLGLYCMIGGGMTPILAAGFTNVAATYHVTTSKVALTTGLYMMGLGVGSVFASPTAILYGKRPVYLFGAIMFMCTSIWCAASPSYVSLLVARIFQGISLSPVECLPSATIAEIFFLHERAYRIGIYTLLLLGGKNLVPLVSAAIIQSLDWRWVFWIVTMVGGFCWCLLFLFVPETFWDRTPRPKSRASSRSRNPSMVSYFRQKMETHAAHALSKDAVNQVGENDDSIQQKLVSPAGDSIQRPPLAHRATSGLHVGFASDEPRLDKIISDNHENDNSHLSPEAKSPASRSATTPVVSSPMSEIQPSWPTSPDPPTEFPAVHEDQDRVNATGGVPATPALHDFSSPSDNDLEEKESDYLERGRSKDPAPAPERPQLRRYTTQLRTAPKLTFVQQLKPWNGRLHRDNWFRVAIRPFILFAYPAVLWSSVVYSCSVGWLIVLSESVAIIYRSKDTYNFSALSAGLIYLSPFIGGVLGTAVAGKVSDIIVRAMSRRNGGLYEPEFRLVMAIPIAITTVIGLMGFGWSAQVHDAWIVPTIFFGVISFGCSLGSTTSITFCVDSYRQYAGEALVTLNFSKNIFHGLVFSLFFTSWLESDGSRTVFIWVGVIQLILMAFSIPMYIFGKRARMFTVRQNLMERF</sequence>
<feature type="transmembrane region" description="Helical" evidence="7">
    <location>
        <begin position="739"/>
        <end position="760"/>
    </location>
</feature>